<organism evidence="2">
    <name type="scientific">Rhizophora mucronata</name>
    <name type="common">Asiatic mangrove</name>
    <dbReference type="NCBI Taxonomy" id="61149"/>
    <lineage>
        <taxon>Eukaryota</taxon>
        <taxon>Viridiplantae</taxon>
        <taxon>Streptophyta</taxon>
        <taxon>Embryophyta</taxon>
        <taxon>Tracheophyta</taxon>
        <taxon>Spermatophyta</taxon>
        <taxon>Magnoliopsida</taxon>
        <taxon>eudicotyledons</taxon>
        <taxon>Gunneridae</taxon>
        <taxon>Pentapetalae</taxon>
        <taxon>rosids</taxon>
        <taxon>fabids</taxon>
        <taxon>Malpighiales</taxon>
        <taxon>Rhizophoraceae</taxon>
        <taxon>Rhizophora</taxon>
    </lineage>
</organism>
<protein>
    <submittedName>
        <fullName evidence="2">Uncharacterized protein</fullName>
    </submittedName>
</protein>
<keyword evidence="1" id="KW-0472">Membrane</keyword>
<dbReference type="EMBL" id="GGEC01066149">
    <property type="protein sequence ID" value="MBX46633.1"/>
    <property type="molecule type" value="Transcribed_RNA"/>
</dbReference>
<evidence type="ECO:0000256" key="1">
    <source>
        <dbReference type="SAM" id="Phobius"/>
    </source>
</evidence>
<sequence length="41" mass="4834">MFSGFGTINARVMIWYATPSTFYFEVFRHFLGFGMTLNMMI</sequence>
<proteinExistence type="predicted"/>
<reference evidence="2" key="1">
    <citation type="submission" date="2018-02" db="EMBL/GenBank/DDBJ databases">
        <title>Rhizophora mucronata_Transcriptome.</title>
        <authorList>
            <person name="Meera S.P."/>
            <person name="Sreeshan A."/>
            <person name="Augustine A."/>
        </authorList>
    </citation>
    <scope>NUCLEOTIDE SEQUENCE</scope>
    <source>
        <tissue evidence="2">Leaf</tissue>
    </source>
</reference>
<dbReference type="AlphaFoldDB" id="A0A2P2NVZ2"/>
<evidence type="ECO:0000313" key="2">
    <source>
        <dbReference type="EMBL" id="MBX46633.1"/>
    </source>
</evidence>
<keyword evidence="1" id="KW-1133">Transmembrane helix</keyword>
<name>A0A2P2NVZ2_RHIMU</name>
<accession>A0A2P2NVZ2</accession>
<keyword evidence="1" id="KW-0812">Transmembrane</keyword>
<feature type="transmembrane region" description="Helical" evidence="1">
    <location>
        <begin position="12"/>
        <end position="31"/>
    </location>
</feature>